<name>A0AAV2T2T1_CALDB</name>
<evidence type="ECO:0000313" key="2">
    <source>
        <dbReference type="EMBL" id="CAL5130351.1"/>
    </source>
</evidence>
<feature type="compositionally biased region" description="Polar residues" evidence="1">
    <location>
        <begin position="156"/>
        <end position="168"/>
    </location>
</feature>
<gene>
    <name evidence="2" type="ORF">CDAUBV1_LOCUS1966</name>
</gene>
<feature type="region of interest" description="Disordered" evidence="1">
    <location>
        <begin position="682"/>
        <end position="724"/>
    </location>
</feature>
<organism evidence="2 3">
    <name type="scientific">Calicophoron daubneyi</name>
    <name type="common">Rumen fluke</name>
    <name type="synonym">Paramphistomum daubneyi</name>
    <dbReference type="NCBI Taxonomy" id="300641"/>
    <lineage>
        <taxon>Eukaryota</taxon>
        <taxon>Metazoa</taxon>
        <taxon>Spiralia</taxon>
        <taxon>Lophotrochozoa</taxon>
        <taxon>Platyhelminthes</taxon>
        <taxon>Trematoda</taxon>
        <taxon>Digenea</taxon>
        <taxon>Plagiorchiida</taxon>
        <taxon>Pronocephalata</taxon>
        <taxon>Paramphistomoidea</taxon>
        <taxon>Paramphistomidae</taxon>
        <taxon>Calicophoron</taxon>
    </lineage>
</organism>
<feature type="region of interest" description="Disordered" evidence="1">
    <location>
        <begin position="548"/>
        <end position="613"/>
    </location>
</feature>
<feature type="compositionally biased region" description="Basic and acidic residues" evidence="1">
    <location>
        <begin position="119"/>
        <end position="128"/>
    </location>
</feature>
<dbReference type="EMBL" id="CAXLJL010000062">
    <property type="protein sequence ID" value="CAL5130351.1"/>
    <property type="molecule type" value="Genomic_DNA"/>
</dbReference>
<proteinExistence type="predicted"/>
<feature type="compositionally biased region" description="Basic and acidic residues" evidence="1">
    <location>
        <begin position="138"/>
        <end position="155"/>
    </location>
</feature>
<feature type="compositionally biased region" description="Basic and acidic residues" evidence="1">
    <location>
        <begin position="57"/>
        <end position="84"/>
    </location>
</feature>
<evidence type="ECO:0000256" key="1">
    <source>
        <dbReference type="SAM" id="MobiDB-lite"/>
    </source>
</evidence>
<dbReference type="AlphaFoldDB" id="A0AAV2T2T1"/>
<feature type="compositionally biased region" description="Polar residues" evidence="1">
    <location>
        <begin position="553"/>
        <end position="576"/>
    </location>
</feature>
<dbReference type="Proteomes" id="UP001497525">
    <property type="component" value="Unassembled WGS sequence"/>
</dbReference>
<feature type="compositionally biased region" description="Polar residues" evidence="1">
    <location>
        <begin position="601"/>
        <end position="613"/>
    </location>
</feature>
<protein>
    <submittedName>
        <fullName evidence="2">Uncharacterized protein</fullName>
    </submittedName>
</protein>
<evidence type="ECO:0000313" key="3">
    <source>
        <dbReference type="Proteomes" id="UP001497525"/>
    </source>
</evidence>
<accession>A0AAV2T2T1</accession>
<comment type="caution">
    <text evidence="2">The sequence shown here is derived from an EMBL/GenBank/DDBJ whole genome shotgun (WGS) entry which is preliminary data.</text>
</comment>
<feature type="compositionally biased region" description="Polar residues" evidence="1">
    <location>
        <begin position="684"/>
        <end position="712"/>
    </location>
</feature>
<sequence>MGSGGSTLCTQIDIKDTNGTVHSYKVIETPKTSRVPSNNGDSDEMTTEETNPLISIDPKREEIDPPKDKLTDINLHEHEPHETIHGIGDLSSAAASDENKAKTSLCTNKEQPELLTNAELKKPVDQNEKNVNVGEAGRAGDLKFDHTPTTDDTRAQDSTIPVPSTKPSTGVDEDAERDDSYVLLRNDSDQFNLHESKSSFNRSHTKTMRRVSCPVVSQSVRPQSPVICARKKQESKEREEDNKSKLNPHEVGTIKLPGVNELVPAIHTALAVRKPKCSHKVITVRENHGNEQYYCSLDNVCISRQPLTESSYTPPPMRPVVNTYSEYKTPTADASTLVLTDRLDESTSMYVCAEGTDYETEKMVVELAARTDTSSVNFPNMCSTQTNKDDTLKQAQLDTEDKPESDDKLLEFTTTDSRTGKYNEDSSVSLGEEYIQPISSTSDMLTSTVVFRKDNSTVPPSTAEFKQSRTNSYAMVEKYAACLNDKHSSVRRPVMEGRDPEYESNKATCSQDEIRPTNQTDEMQNGDCEHPYNVDVKREGIICTPSVEEPARSTLTSPGSSADVSLSSTPTRTVPQLSLDETVCPESEKVSTLKSEDSGNLLDSSYSKTGSPDNNKLVVMQAATPVDKPKQILTKGQCGPIQLIGGQTYGSTGNQEKISMEITDFLQVVQSADDFEILIDDDTAGSTTAPPDSRSLMKSTATQANLGSNTTAPEDGLDSDVIKP</sequence>
<feature type="compositionally biased region" description="Basic and acidic residues" evidence="1">
    <location>
        <begin position="231"/>
        <end position="248"/>
    </location>
</feature>
<feature type="compositionally biased region" description="Polar residues" evidence="1">
    <location>
        <begin position="30"/>
        <end position="40"/>
    </location>
</feature>
<feature type="compositionally biased region" description="Basic and acidic residues" evidence="1">
    <location>
        <begin position="586"/>
        <end position="597"/>
    </location>
</feature>
<feature type="region of interest" description="Disordered" evidence="1">
    <location>
        <begin position="228"/>
        <end position="251"/>
    </location>
</feature>
<feature type="region of interest" description="Disordered" evidence="1">
    <location>
        <begin position="27"/>
        <end position="176"/>
    </location>
</feature>
<reference evidence="2" key="1">
    <citation type="submission" date="2024-06" db="EMBL/GenBank/DDBJ databases">
        <authorList>
            <person name="Liu X."/>
            <person name="Lenzi L."/>
            <person name="Haldenby T S."/>
            <person name="Uol C."/>
        </authorList>
    </citation>
    <scope>NUCLEOTIDE SEQUENCE</scope>
</reference>